<dbReference type="RefSeq" id="XP_024353115.1">
    <property type="nucleotide sequence ID" value="XM_024492441.1"/>
</dbReference>
<comment type="caution">
    <text evidence="1">The sequence shown here is derived from an EMBL/GenBank/DDBJ whole genome shotgun (WGS) entry which is preliminary data.</text>
</comment>
<dbReference type="Proteomes" id="UP000019149">
    <property type="component" value="Unassembled WGS sequence"/>
</dbReference>
<evidence type="ECO:0000313" key="1">
    <source>
        <dbReference type="EMBL" id="EUB61919.1"/>
    </source>
</evidence>
<dbReference type="EMBL" id="APAU02000016">
    <property type="protein sequence ID" value="EUB61919.1"/>
    <property type="molecule type" value="Genomic_DNA"/>
</dbReference>
<dbReference type="KEGG" id="egl:EGR_03192"/>
<dbReference type="CTD" id="36338907"/>
<organism evidence="1 2">
    <name type="scientific">Echinococcus granulosus</name>
    <name type="common">Hydatid tapeworm</name>
    <dbReference type="NCBI Taxonomy" id="6210"/>
    <lineage>
        <taxon>Eukaryota</taxon>
        <taxon>Metazoa</taxon>
        <taxon>Spiralia</taxon>
        <taxon>Lophotrochozoa</taxon>
        <taxon>Platyhelminthes</taxon>
        <taxon>Cestoda</taxon>
        <taxon>Eucestoda</taxon>
        <taxon>Cyclophyllidea</taxon>
        <taxon>Taeniidae</taxon>
        <taxon>Echinococcus</taxon>
        <taxon>Echinococcus granulosus group</taxon>
    </lineage>
</organism>
<gene>
    <name evidence="1" type="ORF">EGR_03192</name>
</gene>
<reference evidence="1 2" key="1">
    <citation type="journal article" date="2013" name="Nat. Genet.">
        <title>The genome of the hydatid tapeworm Echinococcus granulosus.</title>
        <authorList>
            <person name="Zheng H."/>
            <person name="Zhang W."/>
            <person name="Zhang L."/>
            <person name="Zhang Z."/>
            <person name="Li J."/>
            <person name="Lu G."/>
            <person name="Zhu Y."/>
            <person name="Wang Y."/>
            <person name="Huang Y."/>
            <person name="Liu J."/>
            <person name="Kang H."/>
            <person name="Chen J."/>
            <person name="Wang L."/>
            <person name="Chen A."/>
            <person name="Yu S."/>
            <person name="Gao Z."/>
            <person name="Jin L."/>
            <person name="Gu W."/>
            <person name="Wang Z."/>
            <person name="Zhao L."/>
            <person name="Shi B."/>
            <person name="Wen H."/>
            <person name="Lin R."/>
            <person name="Jones M.K."/>
            <person name="Brejova B."/>
            <person name="Vinar T."/>
            <person name="Zhao G."/>
            <person name="McManus D.P."/>
            <person name="Chen Z."/>
            <person name="Zhou Y."/>
            <person name="Wang S."/>
        </authorList>
    </citation>
    <scope>NUCLEOTIDE SEQUENCE [LARGE SCALE GENOMIC DNA]</scope>
</reference>
<name>W6V681_ECHGR</name>
<protein>
    <submittedName>
        <fullName evidence="1">Uncharacterized protein</fullName>
    </submittedName>
</protein>
<proteinExistence type="predicted"/>
<sequence>MIRGRRFAITSENAFAFMTLHIKYFRIEIFALFKKISTKLPSPFAKFFNVPFPEEEKSPKRKSQRYYHHFEFPASLHCSFMIDVITALATSMTRSSKGLKQFYQLIDIKKIFTPSSTSKIGSEQKHKKKLN</sequence>
<accession>W6V681</accession>
<keyword evidence="2" id="KW-1185">Reference proteome</keyword>
<dbReference type="GeneID" id="36338907"/>
<dbReference type="AlphaFoldDB" id="W6V681"/>
<evidence type="ECO:0000313" key="2">
    <source>
        <dbReference type="Proteomes" id="UP000019149"/>
    </source>
</evidence>